<keyword evidence="11" id="KW-1185">Reference proteome</keyword>
<feature type="binding site" evidence="6">
    <location>
        <position position="209"/>
    </location>
    <ligand>
        <name>Zn(2+)</name>
        <dbReference type="ChEBI" id="CHEBI:29105"/>
        <note>catalytic</note>
    </ligand>
</feature>
<feature type="binding site" evidence="6">
    <location>
        <position position="203"/>
    </location>
    <ligand>
        <name>Zn(2+)</name>
        <dbReference type="ChEBI" id="CHEBI:29105"/>
        <note>catalytic</note>
    </ligand>
</feature>
<keyword evidence="1 6" id="KW-0645">Protease</keyword>
<feature type="domain" description="Peptidase M12A" evidence="9">
    <location>
        <begin position="80"/>
        <end position="300"/>
    </location>
</feature>
<dbReference type="GO" id="GO:0008270">
    <property type="term" value="F:zinc ion binding"/>
    <property type="evidence" value="ECO:0007669"/>
    <property type="project" value="UniProtKB-UniRule"/>
</dbReference>
<protein>
    <recommendedName>
        <fullName evidence="7">Metalloendopeptidase</fullName>
        <ecNumber evidence="7">3.4.24.-</ecNumber>
    </recommendedName>
</protein>
<proteinExistence type="predicted"/>
<dbReference type="PRINTS" id="PR00480">
    <property type="entry name" value="ASTACIN"/>
</dbReference>
<dbReference type="PROSITE" id="PS51864">
    <property type="entry name" value="ASTACIN"/>
    <property type="match status" value="1"/>
</dbReference>
<comment type="cofactor">
    <cofactor evidence="6 7">
        <name>Zn(2+)</name>
        <dbReference type="ChEBI" id="CHEBI:29105"/>
    </cofactor>
    <text evidence="6 7">Binds 1 zinc ion per subunit.</text>
</comment>
<feature type="non-terminal residue" evidence="10">
    <location>
        <position position="1"/>
    </location>
</feature>
<organism evidence="10 11">
    <name type="scientific">Batillaria attramentaria</name>
    <dbReference type="NCBI Taxonomy" id="370345"/>
    <lineage>
        <taxon>Eukaryota</taxon>
        <taxon>Metazoa</taxon>
        <taxon>Spiralia</taxon>
        <taxon>Lophotrochozoa</taxon>
        <taxon>Mollusca</taxon>
        <taxon>Gastropoda</taxon>
        <taxon>Caenogastropoda</taxon>
        <taxon>Sorbeoconcha</taxon>
        <taxon>Cerithioidea</taxon>
        <taxon>Batillariidae</taxon>
        <taxon>Batillaria</taxon>
    </lineage>
</organism>
<feature type="compositionally biased region" description="Basic and acidic residues" evidence="8">
    <location>
        <begin position="73"/>
        <end position="82"/>
    </location>
</feature>
<feature type="non-terminal residue" evidence="10">
    <location>
        <position position="396"/>
    </location>
</feature>
<dbReference type="PANTHER" id="PTHR10127">
    <property type="entry name" value="DISCOIDIN, CUB, EGF, LAMININ , AND ZINC METALLOPROTEASE DOMAIN CONTAINING"/>
    <property type="match status" value="1"/>
</dbReference>
<dbReference type="Gene3D" id="3.40.390.10">
    <property type="entry name" value="Collagenase (Catalytic Domain)"/>
    <property type="match status" value="1"/>
</dbReference>
<dbReference type="PANTHER" id="PTHR10127:SF780">
    <property type="entry name" value="METALLOENDOPEPTIDASE"/>
    <property type="match status" value="1"/>
</dbReference>
<dbReference type="AlphaFoldDB" id="A0ABD0LG22"/>
<reference evidence="10 11" key="1">
    <citation type="journal article" date="2023" name="Sci. Data">
        <title>Genome assembly of the Korean intertidal mud-creeper Batillaria attramentaria.</title>
        <authorList>
            <person name="Patra A.K."/>
            <person name="Ho P.T."/>
            <person name="Jun S."/>
            <person name="Lee S.J."/>
            <person name="Kim Y."/>
            <person name="Won Y.J."/>
        </authorList>
    </citation>
    <scope>NUCLEOTIDE SEQUENCE [LARGE SCALE GENOMIC DNA]</scope>
    <source>
        <strain evidence="10">Wonlab-2016</strain>
    </source>
</reference>
<dbReference type="InterPro" id="IPR034035">
    <property type="entry name" value="Astacin-like_dom"/>
</dbReference>
<evidence type="ECO:0000256" key="6">
    <source>
        <dbReference type="PROSITE-ProRule" id="PRU01211"/>
    </source>
</evidence>
<evidence type="ECO:0000256" key="8">
    <source>
        <dbReference type="SAM" id="MobiDB-lite"/>
    </source>
</evidence>
<evidence type="ECO:0000259" key="9">
    <source>
        <dbReference type="PROSITE" id="PS51864"/>
    </source>
</evidence>
<evidence type="ECO:0000256" key="1">
    <source>
        <dbReference type="ARBA" id="ARBA00022670"/>
    </source>
</evidence>
<dbReference type="EMBL" id="JACVVK020000051">
    <property type="protein sequence ID" value="KAK7498395.1"/>
    <property type="molecule type" value="Genomic_DNA"/>
</dbReference>
<comment type="caution">
    <text evidence="10">The sequence shown here is derived from an EMBL/GenBank/DDBJ whole genome shotgun (WGS) entry which is preliminary data.</text>
</comment>
<dbReference type="InterPro" id="IPR006026">
    <property type="entry name" value="Peptidase_Metallo"/>
</dbReference>
<feature type="binding site" evidence="6">
    <location>
        <position position="199"/>
    </location>
    <ligand>
        <name>Zn(2+)</name>
        <dbReference type="ChEBI" id="CHEBI:29105"/>
        <note>catalytic</note>
    </ligand>
</feature>
<dbReference type="EC" id="3.4.24.-" evidence="7"/>
<keyword evidence="2 6" id="KW-0479">Metal-binding</keyword>
<dbReference type="CDD" id="cd04280">
    <property type="entry name" value="ZnMc_astacin_like"/>
    <property type="match status" value="1"/>
</dbReference>
<dbReference type="Proteomes" id="UP001519460">
    <property type="component" value="Unassembled WGS sequence"/>
</dbReference>
<gene>
    <name evidence="10" type="ORF">BaRGS_00010349</name>
</gene>
<feature type="active site" evidence="6">
    <location>
        <position position="200"/>
    </location>
</feature>
<accession>A0ABD0LG22</accession>
<evidence type="ECO:0000256" key="7">
    <source>
        <dbReference type="RuleBase" id="RU361183"/>
    </source>
</evidence>
<name>A0ABD0LG22_9CAEN</name>
<dbReference type="SUPFAM" id="SSF55486">
    <property type="entry name" value="Metalloproteases ('zincins'), catalytic domain"/>
    <property type="match status" value="1"/>
</dbReference>
<dbReference type="GO" id="GO:0004222">
    <property type="term" value="F:metalloendopeptidase activity"/>
    <property type="evidence" value="ECO:0007669"/>
    <property type="project" value="UniProtKB-UniRule"/>
</dbReference>
<evidence type="ECO:0000256" key="2">
    <source>
        <dbReference type="ARBA" id="ARBA00022723"/>
    </source>
</evidence>
<keyword evidence="4 6" id="KW-0862">Zinc</keyword>
<dbReference type="GO" id="GO:0006508">
    <property type="term" value="P:proteolysis"/>
    <property type="evidence" value="ECO:0007669"/>
    <property type="project" value="UniProtKB-KW"/>
</dbReference>
<dbReference type="Pfam" id="PF01400">
    <property type="entry name" value="Astacin"/>
    <property type="match status" value="1"/>
</dbReference>
<evidence type="ECO:0000313" key="11">
    <source>
        <dbReference type="Proteomes" id="UP001519460"/>
    </source>
</evidence>
<evidence type="ECO:0000313" key="10">
    <source>
        <dbReference type="EMBL" id="KAK7498395.1"/>
    </source>
</evidence>
<dbReference type="InterPro" id="IPR001506">
    <property type="entry name" value="Peptidase_M12A"/>
</dbReference>
<dbReference type="InterPro" id="IPR024079">
    <property type="entry name" value="MetalloPept_cat_dom_sf"/>
</dbReference>
<evidence type="ECO:0000256" key="4">
    <source>
        <dbReference type="ARBA" id="ARBA00022833"/>
    </source>
</evidence>
<evidence type="ECO:0000256" key="5">
    <source>
        <dbReference type="ARBA" id="ARBA00023049"/>
    </source>
</evidence>
<keyword evidence="3 6" id="KW-0378">Hydrolase</keyword>
<feature type="region of interest" description="Disordered" evidence="8">
    <location>
        <begin position="43"/>
        <end position="82"/>
    </location>
</feature>
<dbReference type="SMART" id="SM00235">
    <property type="entry name" value="ZnMc"/>
    <property type="match status" value="1"/>
</dbReference>
<evidence type="ECO:0000256" key="3">
    <source>
        <dbReference type="ARBA" id="ARBA00022801"/>
    </source>
</evidence>
<keyword evidence="5 6" id="KW-0482">Metalloprotease</keyword>
<comment type="caution">
    <text evidence="6">Lacks conserved residue(s) required for the propagation of feature annotation.</text>
</comment>
<sequence>TSAPSNRVKCREAEELDGFVDFEPGQDIVAGNGQADCDVDDAVTGAEEGDMLLNEDGLTGKKETDDDDSAAEGELRPQERKIVSSASSLWPDAVIPYSFNTGNRRFANIESRKAVEAAMAQWETSTCVRFVERGTAAFAAARVKHGAFLDIGGGPGCAASVGYRGERPYRVYLNEEKCMLHFALDVLLVWDTELGTIIHELGHAIGFFHEQARADRNNYVTVHDENVRNEYEANFRTSPLASDAEKYDLSSVMHYGPKSFSKNGQDTLTAKDPFLQFLLGRRSHLSFYDIKLANEAYKCAGNCRTEKPRKCSHDGVLLRNCTCLCPYGLGGDTCDDVDSKVSPGCGSVIRIQPGEESSKDTVLTASVEIQLDPDKATGKCASWLELRYSYIGQDGP</sequence>